<reference evidence="2" key="1">
    <citation type="submission" date="2021-03" db="EMBL/GenBank/DDBJ databases">
        <authorList>
            <person name="Li Z."/>
            <person name="Yang C."/>
        </authorList>
    </citation>
    <scope>NUCLEOTIDE SEQUENCE</scope>
    <source>
        <strain evidence="2">Dzin_1.0</strain>
        <tissue evidence="2">Leaf</tissue>
    </source>
</reference>
<proteinExistence type="predicted"/>
<reference evidence="2" key="2">
    <citation type="journal article" date="2022" name="Hortic Res">
        <title>The genome of Dioscorea zingiberensis sheds light on the biosynthesis, origin and evolution of the medicinally important diosgenin saponins.</title>
        <authorList>
            <person name="Li Y."/>
            <person name="Tan C."/>
            <person name="Li Z."/>
            <person name="Guo J."/>
            <person name="Li S."/>
            <person name="Chen X."/>
            <person name="Wang C."/>
            <person name="Dai X."/>
            <person name="Yang H."/>
            <person name="Song W."/>
            <person name="Hou L."/>
            <person name="Xu J."/>
            <person name="Tong Z."/>
            <person name="Xu A."/>
            <person name="Yuan X."/>
            <person name="Wang W."/>
            <person name="Yang Q."/>
            <person name="Chen L."/>
            <person name="Sun Z."/>
            <person name="Wang K."/>
            <person name="Pan B."/>
            <person name="Chen J."/>
            <person name="Bao Y."/>
            <person name="Liu F."/>
            <person name="Qi X."/>
            <person name="Gang D.R."/>
            <person name="Wen J."/>
            <person name="Li J."/>
        </authorList>
    </citation>
    <scope>NUCLEOTIDE SEQUENCE</scope>
    <source>
        <strain evidence="2">Dzin_1.0</strain>
    </source>
</reference>
<keyword evidence="3" id="KW-1185">Reference proteome</keyword>
<gene>
    <name evidence="2" type="ORF">J5N97_016964</name>
</gene>
<organism evidence="2 3">
    <name type="scientific">Dioscorea zingiberensis</name>
    <dbReference type="NCBI Taxonomy" id="325984"/>
    <lineage>
        <taxon>Eukaryota</taxon>
        <taxon>Viridiplantae</taxon>
        <taxon>Streptophyta</taxon>
        <taxon>Embryophyta</taxon>
        <taxon>Tracheophyta</taxon>
        <taxon>Spermatophyta</taxon>
        <taxon>Magnoliopsida</taxon>
        <taxon>Liliopsida</taxon>
        <taxon>Dioscoreales</taxon>
        <taxon>Dioscoreaceae</taxon>
        <taxon>Dioscorea</taxon>
    </lineage>
</organism>
<dbReference type="AlphaFoldDB" id="A0A9D5CL73"/>
<dbReference type="Proteomes" id="UP001085076">
    <property type="component" value="Miscellaneous, Linkage group lg04"/>
</dbReference>
<evidence type="ECO:0000256" key="1">
    <source>
        <dbReference type="SAM" id="MobiDB-lite"/>
    </source>
</evidence>
<sequence>MDGSRGGGGGLQAVLGRTFGLILFISVTSFLVGDEFLVDLAVQGAKATFSSSDKGLLSSGYSGTSVGRRALCFSPVAVVEERHQAWLCVSRRQRKEFHCVPLPRPSCPRPTHAGRPTTAPELPSPPPAWTRAAPPTSLRRRVVVLDEEIPRGRG</sequence>
<name>A0A9D5CL73_9LILI</name>
<evidence type="ECO:0000313" key="3">
    <source>
        <dbReference type="Proteomes" id="UP001085076"/>
    </source>
</evidence>
<evidence type="ECO:0000313" key="2">
    <source>
        <dbReference type="EMBL" id="KAJ0974999.1"/>
    </source>
</evidence>
<protein>
    <submittedName>
        <fullName evidence="2">Uncharacterized protein</fullName>
    </submittedName>
</protein>
<feature type="region of interest" description="Disordered" evidence="1">
    <location>
        <begin position="102"/>
        <end position="135"/>
    </location>
</feature>
<dbReference type="EMBL" id="JAGGNH010000004">
    <property type="protein sequence ID" value="KAJ0974999.1"/>
    <property type="molecule type" value="Genomic_DNA"/>
</dbReference>
<accession>A0A9D5CL73</accession>
<comment type="caution">
    <text evidence="2">The sequence shown here is derived from an EMBL/GenBank/DDBJ whole genome shotgun (WGS) entry which is preliminary data.</text>
</comment>